<dbReference type="RefSeq" id="WP_085848497.1">
    <property type="nucleotide sequence ID" value="NZ_FNZV01000003.1"/>
</dbReference>
<dbReference type="EMBL" id="FWFW01000004">
    <property type="protein sequence ID" value="SLN37106.1"/>
    <property type="molecule type" value="Genomic_DNA"/>
</dbReference>
<keyword evidence="2" id="KW-0732">Signal</keyword>
<dbReference type="AlphaFoldDB" id="A0A1Y5SBY1"/>
<protein>
    <submittedName>
        <fullName evidence="3">Putative transmembrane protein (Alph_Pro_TM)</fullName>
    </submittedName>
</protein>
<evidence type="ECO:0000313" key="3">
    <source>
        <dbReference type="EMBL" id="SLN37106.1"/>
    </source>
</evidence>
<dbReference type="OrthoDB" id="9815212at2"/>
<dbReference type="STRING" id="658057.SAMN04488032_10357"/>
<keyword evidence="4" id="KW-1185">Reference proteome</keyword>
<keyword evidence="1" id="KW-1133">Transmembrane helix</keyword>
<dbReference type="Proteomes" id="UP000193307">
    <property type="component" value="Unassembled WGS sequence"/>
</dbReference>
<sequence length="247" mass="27106">MRFLIVILALWVAPLSLAAEQVVAALSQNRISITANFDGSEILVFGAIKRTEAVPENSALDVIVTVTGPRKLETILRKARRFGIWVNVETERLGHAPSFYSVAATRPVEDIVASKTDSLWKITADAQILSARRGLAAREALLRIRTDNGLYRRANAGVVLTENTLFNTSIALPANLVEGDYITRILLVRDGAVLDDYSTAINVQKVGIERWLYNLAHNNALLYGLLSLVLAALAGWGASEAFRILRR</sequence>
<reference evidence="3 4" key="1">
    <citation type="submission" date="2017-03" db="EMBL/GenBank/DDBJ databases">
        <authorList>
            <person name="Afonso C.L."/>
            <person name="Miller P.J."/>
            <person name="Scott M.A."/>
            <person name="Spackman E."/>
            <person name="Goraichik I."/>
            <person name="Dimitrov K.M."/>
            <person name="Suarez D.L."/>
            <person name="Swayne D.E."/>
        </authorList>
    </citation>
    <scope>NUCLEOTIDE SEQUENCE [LARGE SCALE GENOMIC DNA]</scope>
    <source>
        <strain evidence="3 4">CECT 7971</strain>
    </source>
</reference>
<evidence type="ECO:0000256" key="1">
    <source>
        <dbReference type="SAM" id="Phobius"/>
    </source>
</evidence>
<dbReference type="Pfam" id="PF09608">
    <property type="entry name" value="Alph_Pro_TM"/>
    <property type="match status" value="1"/>
</dbReference>
<keyword evidence="1 3" id="KW-0812">Transmembrane</keyword>
<accession>A0A1Y5SBY1</accession>
<proteinExistence type="predicted"/>
<feature type="chain" id="PRO_5010995322" evidence="2">
    <location>
        <begin position="19"/>
        <end position="247"/>
    </location>
</feature>
<organism evidence="3 4">
    <name type="scientific">Pacificibacter marinus</name>
    <dbReference type="NCBI Taxonomy" id="658057"/>
    <lineage>
        <taxon>Bacteria</taxon>
        <taxon>Pseudomonadati</taxon>
        <taxon>Pseudomonadota</taxon>
        <taxon>Alphaproteobacteria</taxon>
        <taxon>Rhodobacterales</taxon>
        <taxon>Roseobacteraceae</taxon>
        <taxon>Pacificibacter</taxon>
    </lineage>
</organism>
<dbReference type="InterPro" id="IPR019088">
    <property type="entry name" value="CHP02186-rel_TM"/>
</dbReference>
<evidence type="ECO:0000256" key="2">
    <source>
        <dbReference type="SAM" id="SignalP"/>
    </source>
</evidence>
<evidence type="ECO:0000313" key="4">
    <source>
        <dbReference type="Proteomes" id="UP000193307"/>
    </source>
</evidence>
<feature type="signal peptide" evidence="2">
    <location>
        <begin position="1"/>
        <end position="18"/>
    </location>
</feature>
<gene>
    <name evidence="3" type="ORF">PAM7971_01609</name>
</gene>
<keyword evidence="1" id="KW-0472">Membrane</keyword>
<feature type="transmembrane region" description="Helical" evidence="1">
    <location>
        <begin position="220"/>
        <end position="238"/>
    </location>
</feature>
<name>A0A1Y5SBY1_9RHOB</name>